<organism evidence="1 2">
    <name type="scientific">Xenorhabdus griffiniae</name>
    <dbReference type="NCBI Taxonomy" id="351672"/>
    <lineage>
        <taxon>Bacteria</taxon>
        <taxon>Pseudomonadati</taxon>
        <taxon>Pseudomonadota</taxon>
        <taxon>Gammaproteobacteria</taxon>
        <taxon>Enterobacterales</taxon>
        <taxon>Morganellaceae</taxon>
        <taxon>Xenorhabdus</taxon>
    </lineage>
</organism>
<reference evidence="1 2" key="1">
    <citation type="journal article" date="2023" name="Access Microbiol">
        <title>The genome of a steinernematid-associated Pseudomonas piscis bacterium encodes the biosynthesis of insect toxins.</title>
        <authorList>
            <person name="Awori R.M."/>
            <person name="Hendre P."/>
            <person name="Amugune N.O."/>
        </authorList>
    </citation>
    <scope>NUCLEOTIDE SEQUENCE [LARGE SCALE GENOMIC DNA]</scope>
    <source>
        <strain evidence="1 2">97</strain>
    </source>
</reference>
<accession>A0ABY9XFT2</accession>
<evidence type="ECO:0000313" key="1">
    <source>
        <dbReference type="EMBL" id="WNH01374.1"/>
    </source>
</evidence>
<protein>
    <recommendedName>
        <fullName evidence="3">Phage protein</fullName>
    </recommendedName>
</protein>
<sequence length="117" mass="13591">MINIDNANEIGLFGHIDDGREWADWLLKKANESKKSQRIPMRFEADDTEDFDNYSMSALMKLSKEKLTEFYAIGKSLPANEYYQITGIDVARMAFELLEAREKLAEYEIGTREKDDQ</sequence>
<name>A0ABY9XFT2_9GAMM</name>
<dbReference type="EMBL" id="CP133647">
    <property type="protein sequence ID" value="WNH01374.1"/>
    <property type="molecule type" value="Genomic_DNA"/>
</dbReference>
<dbReference type="GeneID" id="88857168"/>
<keyword evidence="2" id="KW-1185">Reference proteome</keyword>
<proteinExistence type="predicted"/>
<dbReference type="Proteomes" id="UP001300348">
    <property type="component" value="Chromosome"/>
</dbReference>
<evidence type="ECO:0008006" key="3">
    <source>
        <dbReference type="Google" id="ProtNLM"/>
    </source>
</evidence>
<gene>
    <name evidence="1" type="ORF">QL112_016385</name>
</gene>
<dbReference type="RefSeq" id="WP_189759612.1">
    <property type="nucleotide sequence ID" value="NZ_CAWPOC010000190.1"/>
</dbReference>
<evidence type="ECO:0000313" key="2">
    <source>
        <dbReference type="Proteomes" id="UP001300348"/>
    </source>
</evidence>